<reference evidence="7" key="2">
    <citation type="submission" date="2020-05" db="UniProtKB">
        <authorList>
            <consortium name="EnsemblMetazoa"/>
        </authorList>
    </citation>
    <scope>IDENTIFICATION</scope>
    <source>
        <strain evidence="7">WRAIR2</strain>
    </source>
</reference>
<dbReference type="Proteomes" id="UP000075884">
    <property type="component" value="Unassembled WGS sequence"/>
</dbReference>
<dbReference type="InterPro" id="IPR013083">
    <property type="entry name" value="Znf_RING/FYVE/PHD"/>
</dbReference>
<evidence type="ECO:0000256" key="1">
    <source>
        <dbReference type="ARBA" id="ARBA00022723"/>
    </source>
</evidence>
<keyword evidence="2 4" id="KW-0863">Zinc-finger</keyword>
<dbReference type="AlphaFoldDB" id="A0A182NVP0"/>
<evidence type="ECO:0000259" key="6">
    <source>
        <dbReference type="PROSITE" id="PS50016"/>
    </source>
</evidence>
<organism evidence="7 8">
    <name type="scientific">Anopheles dirus</name>
    <dbReference type="NCBI Taxonomy" id="7168"/>
    <lineage>
        <taxon>Eukaryota</taxon>
        <taxon>Metazoa</taxon>
        <taxon>Ecdysozoa</taxon>
        <taxon>Arthropoda</taxon>
        <taxon>Hexapoda</taxon>
        <taxon>Insecta</taxon>
        <taxon>Pterygota</taxon>
        <taxon>Neoptera</taxon>
        <taxon>Endopterygota</taxon>
        <taxon>Diptera</taxon>
        <taxon>Nematocera</taxon>
        <taxon>Culicoidea</taxon>
        <taxon>Culicidae</taxon>
        <taxon>Anophelinae</taxon>
        <taxon>Anopheles</taxon>
    </lineage>
</organism>
<dbReference type="VEuPathDB" id="VectorBase:ADIR011741"/>
<accession>A0A182NVP0</accession>
<keyword evidence="5" id="KW-0175">Coiled coil</keyword>
<dbReference type="GO" id="GO:0008270">
    <property type="term" value="F:zinc ion binding"/>
    <property type="evidence" value="ECO:0007669"/>
    <property type="project" value="UniProtKB-KW"/>
</dbReference>
<dbReference type="EnsemblMetazoa" id="ADIR011741-RA">
    <property type="protein sequence ID" value="ADIR011741-PA"/>
    <property type="gene ID" value="ADIR011741"/>
</dbReference>
<evidence type="ECO:0000313" key="8">
    <source>
        <dbReference type="Proteomes" id="UP000075884"/>
    </source>
</evidence>
<proteinExistence type="predicted"/>
<dbReference type="InterPro" id="IPR019786">
    <property type="entry name" value="Zinc_finger_PHD-type_CS"/>
</dbReference>
<evidence type="ECO:0000256" key="4">
    <source>
        <dbReference type="PROSITE-ProRule" id="PRU00146"/>
    </source>
</evidence>
<keyword evidence="1" id="KW-0479">Metal-binding</keyword>
<evidence type="ECO:0000313" key="7">
    <source>
        <dbReference type="EnsemblMetazoa" id="ADIR011741-PA"/>
    </source>
</evidence>
<dbReference type="Pfam" id="PF03564">
    <property type="entry name" value="DUF1759"/>
    <property type="match status" value="1"/>
</dbReference>
<dbReference type="SMART" id="SM00249">
    <property type="entry name" value="PHD"/>
    <property type="match status" value="1"/>
</dbReference>
<feature type="coiled-coil region" evidence="5">
    <location>
        <begin position="64"/>
        <end position="105"/>
    </location>
</feature>
<evidence type="ECO:0000256" key="5">
    <source>
        <dbReference type="SAM" id="Coils"/>
    </source>
</evidence>
<dbReference type="InterPro" id="IPR011011">
    <property type="entry name" value="Znf_FYVE_PHD"/>
</dbReference>
<dbReference type="Gene3D" id="3.30.40.10">
    <property type="entry name" value="Zinc/RING finger domain, C3HC4 (zinc finger)"/>
    <property type="match status" value="1"/>
</dbReference>
<evidence type="ECO:0000256" key="3">
    <source>
        <dbReference type="ARBA" id="ARBA00022833"/>
    </source>
</evidence>
<dbReference type="STRING" id="7168.A0A182NVP0"/>
<dbReference type="PROSITE" id="PS01359">
    <property type="entry name" value="ZF_PHD_1"/>
    <property type="match status" value="1"/>
</dbReference>
<dbReference type="Pfam" id="PF00628">
    <property type="entry name" value="PHD"/>
    <property type="match status" value="1"/>
</dbReference>
<feature type="domain" description="PHD-type" evidence="6">
    <location>
        <begin position="10"/>
        <end position="59"/>
    </location>
</feature>
<reference evidence="8" key="1">
    <citation type="submission" date="2013-03" db="EMBL/GenBank/DDBJ databases">
        <title>The Genome Sequence of Anopheles dirus WRAIR2.</title>
        <authorList>
            <consortium name="The Broad Institute Genomics Platform"/>
            <person name="Neafsey D.E."/>
            <person name="Walton C."/>
            <person name="Walker B."/>
            <person name="Young S.K."/>
            <person name="Zeng Q."/>
            <person name="Gargeya S."/>
            <person name="Fitzgerald M."/>
            <person name="Haas B."/>
            <person name="Abouelleil A."/>
            <person name="Allen A.W."/>
            <person name="Alvarado L."/>
            <person name="Arachchi H.M."/>
            <person name="Berlin A.M."/>
            <person name="Chapman S.B."/>
            <person name="Gainer-Dewar J."/>
            <person name="Goldberg J."/>
            <person name="Griggs A."/>
            <person name="Gujja S."/>
            <person name="Hansen M."/>
            <person name="Howarth C."/>
            <person name="Imamovic A."/>
            <person name="Ireland A."/>
            <person name="Larimer J."/>
            <person name="McCowan C."/>
            <person name="Murphy C."/>
            <person name="Pearson M."/>
            <person name="Poon T.W."/>
            <person name="Priest M."/>
            <person name="Roberts A."/>
            <person name="Saif S."/>
            <person name="Shea T."/>
            <person name="Sisk P."/>
            <person name="Sykes S."/>
            <person name="Wortman J."/>
            <person name="Nusbaum C."/>
            <person name="Birren B."/>
        </authorList>
    </citation>
    <scope>NUCLEOTIDE SEQUENCE [LARGE SCALE GENOMIC DNA]</scope>
    <source>
        <strain evidence="8">WRAIR2</strain>
    </source>
</reference>
<sequence length="239" mass="27208">MEQSGVSATELTCAICAKVEKEEASIQCDFCDKWYHHKCANVDKVVETRAWWCKECESKCKIVNDTKDDEIASMKREVEGLRAKTERALKMMQEKEAEVSRLCEEPPFIRWGSLGIAGDEWPLFISTFRRSTRTFGFSEDENILRLQSALKGKALRMVQSRLRHTANLEEIISALEKSFGRADVLVNTLLEQIREAPMIRPERLESFIEFGESVAEICATVKASGVSERLHDASLLQEL</sequence>
<evidence type="ECO:0000256" key="2">
    <source>
        <dbReference type="ARBA" id="ARBA00022771"/>
    </source>
</evidence>
<protein>
    <recommendedName>
        <fullName evidence="6">PHD-type domain-containing protein</fullName>
    </recommendedName>
</protein>
<dbReference type="InterPro" id="IPR005312">
    <property type="entry name" value="DUF1759"/>
</dbReference>
<keyword evidence="3" id="KW-0862">Zinc</keyword>
<dbReference type="InterPro" id="IPR001965">
    <property type="entry name" value="Znf_PHD"/>
</dbReference>
<name>A0A182NVP0_9DIPT</name>
<keyword evidence="8" id="KW-1185">Reference proteome</keyword>
<dbReference type="SUPFAM" id="SSF57903">
    <property type="entry name" value="FYVE/PHD zinc finger"/>
    <property type="match status" value="1"/>
</dbReference>
<dbReference type="InterPro" id="IPR019787">
    <property type="entry name" value="Znf_PHD-finger"/>
</dbReference>
<dbReference type="PROSITE" id="PS50016">
    <property type="entry name" value="ZF_PHD_2"/>
    <property type="match status" value="1"/>
</dbReference>